<dbReference type="InterPro" id="IPR011059">
    <property type="entry name" value="Metal-dep_hydrolase_composite"/>
</dbReference>
<dbReference type="Pfam" id="PF01979">
    <property type="entry name" value="Amidohydro_1"/>
    <property type="match status" value="1"/>
</dbReference>
<keyword evidence="4" id="KW-0862">Zinc</keyword>
<dbReference type="InterPro" id="IPR006680">
    <property type="entry name" value="Amidohydro-rel"/>
</dbReference>
<keyword evidence="7" id="KW-1185">Reference proteome</keyword>
<evidence type="ECO:0000313" key="6">
    <source>
        <dbReference type="EMBL" id="MBM6753675.1"/>
    </source>
</evidence>
<proteinExistence type="predicted"/>
<dbReference type="Gene3D" id="3.20.20.140">
    <property type="entry name" value="Metal-dependent hydrolases"/>
    <property type="match status" value="1"/>
</dbReference>
<reference evidence="6 7" key="1">
    <citation type="journal article" date="2021" name="Sci. Rep.">
        <title>The distribution of antibiotic resistance genes in chicken gut microbiota commensals.</title>
        <authorList>
            <person name="Juricova H."/>
            <person name="Matiasovicova J."/>
            <person name="Kubasova T."/>
            <person name="Cejkova D."/>
            <person name="Rychlik I."/>
        </authorList>
    </citation>
    <scope>NUCLEOTIDE SEQUENCE [LARGE SCALE GENOMIC DNA]</scope>
    <source>
        <strain evidence="6 7">An810</strain>
    </source>
</reference>
<dbReference type="RefSeq" id="WP_204776119.1">
    <property type="nucleotide sequence ID" value="NZ_JACJJQ010000008.1"/>
</dbReference>
<evidence type="ECO:0000256" key="2">
    <source>
        <dbReference type="ARBA" id="ARBA00022723"/>
    </source>
</evidence>
<feature type="domain" description="Amidohydrolase-related" evidence="5">
    <location>
        <begin position="67"/>
        <end position="407"/>
    </location>
</feature>
<protein>
    <submittedName>
        <fullName evidence="6">Amidohydrolase family protein</fullName>
    </submittedName>
</protein>
<dbReference type="SUPFAM" id="SSF51556">
    <property type="entry name" value="Metallo-dependent hydrolases"/>
    <property type="match status" value="1"/>
</dbReference>
<keyword evidence="2" id="KW-0479">Metal-binding</keyword>
<name>A0ABS2EN64_9LACO</name>
<sequence length="441" mass="48708">MLKKVLVGNAYTAIDHHQIKFLPQALIEIDSSGVIDRVLEPTAPDYQAAYQAAQQAHLLEKVPADQVIFPGFVDLHVHAPQWPQAGLALDKPLAAWLNDYTFPLEAKYQDLDFARQVYHELVHELLAQGTTTVLFFGTIHPEANLVLGEESLHQGLRTLIGRVAMDNPDQTPAYYRDSSSQAAIVATETFIHQLNDLGKDNPLSPIPVITPRFVPSCTDATLAGLGRLARKYDLPVQSHVSESNWEHQYAIDRFGIHDAAVLDHFGLLTSRTVLAHATQLTPEDQALLRQRKTAIAHCPISNAYFGNGVLPVNDLLAAKNRVGLGTDISGGYSPSLYDNLRHAVALSQVRNDGISRDDEGIANSRISMVASFYLATVGGAEALNLPVGRIQAGKIADLQVVKDRFKRPTETAQERFERILYQTHRSEIMQVYTQGDQVYQA</sequence>
<dbReference type="EMBL" id="JACJJQ010000008">
    <property type="protein sequence ID" value="MBM6753675.1"/>
    <property type="molecule type" value="Genomic_DNA"/>
</dbReference>
<gene>
    <name evidence="6" type="ORF">H5993_02720</name>
</gene>
<evidence type="ECO:0000256" key="1">
    <source>
        <dbReference type="ARBA" id="ARBA00001947"/>
    </source>
</evidence>
<dbReference type="PANTHER" id="PTHR11271">
    <property type="entry name" value="GUANINE DEAMINASE"/>
    <property type="match status" value="1"/>
</dbReference>
<dbReference type="PANTHER" id="PTHR11271:SF6">
    <property type="entry name" value="GUANINE DEAMINASE"/>
    <property type="match status" value="1"/>
</dbReference>
<comment type="cofactor">
    <cofactor evidence="1">
        <name>Zn(2+)</name>
        <dbReference type="ChEBI" id="CHEBI:29105"/>
    </cofactor>
</comment>
<evidence type="ECO:0000256" key="3">
    <source>
        <dbReference type="ARBA" id="ARBA00022801"/>
    </source>
</evidence>
<comment type="caution">
    <text evidence="6">The sequence shown here is derived from an EMBL/GenBank/DDBJ whole genome shotgun (WGS) entry which is preliminary data.</text>
</comment>
<evidence type="ECO:0000259" key="5">
    <source>
        <dbReference type="Pfam" id="PF01979"/>
    </source>
</evidence>
<dbReference type="Gene3D" id="2.30.40.10">
    <property type="entry name" value="Urease, subunit C, domain 1"/>
    <property type="match status" value="1"/>
</dbReference>
<organism evidence="6 7">
    <name type="scientific">Limosilactobacillus alvi</name>
    <dbReference type="NCBI Taxonomy" id="990412"/>
    <lineage>
        <taxon>Bacteria</taxon>
        <taxon>Bacillati</taxon>
        <taxon>Bacillota</taxon>
        <taxon>Bacilli</taxon>
        <taxon>Lactobacillales</taxon>
        <taxon>Lactobacillaceae</taxon>
        <taxon>Limosilactobacillus</taxon>
    </lineage>
</organism>
<evidence type="ECO:0000256" key="4">
    <source>
        <dbReference type="ARBA" id="ARBA00022833"/>
    </source>
</evidence>
<dbReference type="InterPro" id="IPR051607">
    <property type="entry name" value="Metallo-dep_hydrolases"/>
</dbReference>
<evidence type="ECO:0000313" key="7">
    <source>
        <dbReference type="Proteomes" id="UP000776629"/>
    </source>
</evidence>
<accession>A0ABS2EN64</accession>
<dbReference type="Proteomes" id="UP000776629">
    <property type="component" value="Unassembled WGS sequence"/>
</dbReference>
<dbReference type="InterPro" id="IPR032466">
    <property type="entry name" value="Metal_Hydrolase"/>
</dbReference>
<keyword evidence="3" id="KW-0378">Hydrolase</keyword>
<dbReference type="SUPFAM" id="SSF51338">
    <property type="entry name" value="Composite domain of metallo-dependent hydrolases"/>
    <property type="match status" value="1"/>
</dbReference>